<gene>
    <name evidence="2" type="ORF">CLUMA_CG007771</name>
</gene>
<keyword evidence="3" id="KW-1185">Reference proteome</keyword>
<name>A0A1J1I1Q3_9DIPT</name>
<dbReference type="AlphaFoldDB" id="A0A1J1I1Q3"/>
<keyword evidence="1" id="KW-0732">Signal</keyword>
<reference evidence="2 3" key="1">
    <citation type="submission" date="2015-04" db="EMBL/GenBank/DDBJ databases">
        <authorList>
            <person name="Syromyatnikov M.Y."/>
            <person name="Popov V.N."/>
        </authorList>
    </citation>
    <scope>NUCLEOTIDE SEQUENCE [LARGE SCALE GENOMIC DNA]</scope>
</reference>
<feature type="chain" id="PRO_5012768919" evidence="1">
    <location>
        <begin position="20"/>
        <end position="89"/>
    </location>
</feature>
<organism evidence="2 3">
    <name type="scientific">Clunio marinus</name>
    <dbReference type="NCBI Taxonomy" id="568069"/>
    <lineage>
        <taxon>Eukaryota</taxon>
        <taxon>Metazoa</taxon>
        <taxon>Ecdysozoa</taxon>
        <taxon>Arthropoda</taxon>
        <taxon>Hexapoda</taxon>
        <taxon>Insecta</taxon>
        <taxon>Pterygota</taxon>
        <taxon>Neoptera</taxon>
        <taxon>Endopterygota</taxon>
        <taxon>Diptera</taxon>
        <taxon>Nematocera</taxon>
        <taxon>Chironomoidea</taxon>
        <taxon>Chironomidae</taxon>
        <taxon>Clunio</taxon>
    </lineage>
</organism>
<protein>
    <submittedName>
        <fullName evidence="2">CLUMA_CG007771, isoform A</fullName>
    </submittedName>
</protein>
<sequence length="89" mass="10147">MKFVILFIVFICNLTICLSGPVEKCEEAMECPEGQVYKLGPTWDCDNRICRGANPYCQDPNARVARCFCEDPMESMDGNRCVRQCPLYP</sequence>
<accession>A0A1J1I1Q3</accession>
<evidence type="ECO:0000313" key="3">
    <source>
        <dbReference type="Proteomes" id="UP000183832"/>
    </source>
</evidence>
<evidence type="ECO:0000313" key="2">
    <source>
        <dbReference type="EMBL" id="CRK94256.1"/>
    </source>
</evidence>
<evidence type="ECO:0000256" key="1">
    <source>
        <dbReference type="SAM" id="SignalP"/>
    </source>
</evidence>
<dbReference type="EMBL" id="CVRI01000038">
    <property type="protein sequence ID" value="CRK94256.1"/>
    <property type="molecule type" value="Genomic_DNA"/>
</dbReference>
<dbReference type="Proteomes" id="UP000183832">
    <property type="component" value="Unassembled WGS sequence"/>
</dbReference>
<proteinExistence type="predicted"/>
<feature type="signal peptide" evidence="1">
    <location>
        <begin position="1"/>
        <end position="19"/>
    </location>
</feature>